<sequence>MKPTPQFDIDLDKHYNATVVIACTECGHETRHNLKTLQPSGALQCQCGADISMDDSAVAQAFRRVGEIKQSYGLQ</sequence>
<evidence type="ECO:0000313" key="1">
    <source>
        <dbReference type="EMBL" id="AXK38719.1"/>
    </source>
</evidence>
<protein>
    <submittedName>
        <fullName evidence="1">Uncharacterized protein</fullName>
    </submittedName>
</protein>
<reference evidence="2 4" key="2">
    <citation type="submission" date="2018-10" db="EMBL/GenBank/DDBJ databases">
        <title>Draft genome of Fastidiocella sp. strain 375T, a bacterium isolated from a karstic cave dripping water.</title>
        <authorList>
            <person name="Coelho C."/>
            <person name="Verissimo A."/>
            <person name="Tiago I."/>
        </authorList>
    </citation>
    <scope>NUCLEOTIDE SEQUENCE [LARGE SCALE GENOMIC DNA]</scope>
    <source>
        <strain evidence="2 4">CAVE-375</strain>
    </source>
</reference>
<keyword evidence="4" id="KW-1185">Reference proteome</keyword>
<gene>
    <name evidence="1" type="ORF">DWG20_04345</name>
    <name evidence="2" type="ORF">EBB06_05095</name>
</gene>
<proteinExistence type="predicted"/>
<dbReference type="Proteomes" id="UP000254537">
    <property type="component" value="Chromosome"/>
</dbReference>
<organism evidence="1 3">
    <name type="scientific">Crenobacter cavernae</name>
    <dbReference type="NCBI Taxonomy" id="2290923"/>
    <lineage>
        <taxon>Bacteria</taxon>
        <taxon>Pseudomonadati</taxon>
        <taxon>Pseudomonadota</taxon>
        <taxon>Betaproteobacteria</taxon>
        <taxon>Neisseriales</taxon>
        <taxon>Neisseriaceae</taxon>
        <taxon>Crenobacter</taxon>
    </lineage>
</organism>
<dbReference type="EMBL" id="REGR01000003">
    <property type="protein sequence ID" value="RXZ44482.1"/>
    <property type="molecule type" value="Genomic_DNA"/>
</dbReference>
<dbReference type="AlphaFoldDB" id="A0A345Y467"/>
<accession>A0A345Y467</accession>
<dbReference type="OrthoDB" id="8612928at2"/>
<reference evidence="1 3" key="1">
    <citation type="submission" date="2018-07" db="EMBL/GenBank/DDBJ databases">
        <title>Crenobacter cavernae sp. nov., isolated from a karst cave.</title>
        <authorList>
            <person name="Zhu H."/>
        </authorList>
    </citation>
    <scope>NUCLEOTIDE SEQUENCE [LARGE SCALE GENOMIC DNA]</scope>
    <source>
        <strain evidence="1 3">K1W11S-77</strain>
    </source>
</reference>
<name>A0A345Y467_9NEIS</name>
<dbReference type="RefSeq" id="WP_115432654.1">
    <property type="nucleotide sequence ID" value="NZ_CP031337.1"/>
</dbReference>
<evidence type="ECO:0000313" key="2">
    <source>
        <dbReference type="EMBL" id="RXZ44482.1"/>
    </source>
</evidence>
<evidence type="ECO:0000313" key="3">
    <source>
        <dbReference type="Proteomes" id="UP000254537"/>
    </source>
</evidence>
<dbReference type="Proteomes" id="UP000290682">
    <property type="component" value="Unassembled WGS sequence"/>
</dbReference>
<evidence type="ECO:0000313" key="4">
    <source>
        <dbReference type="Proteomes" id="UP000290682"/>
    </source>
</evidence>
<dbReference type="EMBL" id="CP031337">
    <property type="protein sequence ID" value="AXK38719.1"/>
    <property type="molecule type" value="Genomic_DNA"/>
</dbReference>
<dbReference type="KEGG" id="ccah:DWG20_04345"/>